<evidence type="ECO:0000256" key="2">
    <source>
        <dbReference type="SAM" id="MobiDB-lite"/>
    </source>
</evidence>
<feature type="domain" description="PNPLA" evidence="3">
    <location>
        <begin position="81"/>
        <end position="278"/>
    </location>
</feature>
<keyword evidence="1" id="KW-0443">Lipid metabolism</keyword>
<protein>
    <submittedName>
        <fullName evidence="4">Patatin-like phospholipase</fullName>
    </submittedName>
</protein>
<sequence>MRGIASRFKRNPGPNPVTESGAVEKGDDVARALRFLAGPEAMARLRRDGVSDELFGTVAGASGGPKWLALTRLDRAILARWFRGRTRPLAMVGSSIGSWRFAAMARQDPATVLRRFEEAYLAYVPSDATMPTLTRESRAFLDIILGSPSGAHDGDRRGAREILSHPAMRLSVLAVRGRGPLSARHPAWVGAGIGAAGLANLVSRRSLSLFFQRTLFADPRAADPFDLGAGFPTRRVPLTPANLADALMASGAIPFLFELVRDIGGARPGAYMDGGIMDYHLDIPFVAETPGSDLVLFPHFGAKVVPGWFDKALAWRRPAATSLSRTLLLCPSEEFLASLPHGKIPDRRDFKALPPAERQRYWRQAVAETDRLADEFLDAVDRDRIPDLLEPLQR</sequence>
<dbReference type="AlphaFoldDB" id="A0A560GWH3"/>
<dbReference type="InterPro" id="IPR002641">
    <property type="entry name" value="PNPLA_dom"/>
</dbReference>
<comment type="caution">
    <text evidence="4">The sequence shown here is derived from an EMBL/GenBank/DDBJ whole genome shotgun (WGS) entry which is preliminary data.</text>
</comment>
<evidence type="ECO:0000313" key="5">
    <source>
        <dbReference type="Proteomes" id="UP000315751"/>
    </source>
</evidence>
<reference evidence="4 5" key="1">
    <citation type="submission" date="2019-06" db="EMBL/GenBank/DDBJ databases">
        <title>Genomic Encyclopedia of Type Strains, Phase IV (KMG-V): Genome sequencing to study the core and pangenomes of soil and plant-associated prokaryotes.</title>
        <authorList>
            <person name="Whitman W."/>
        </authorList>
    </citation>
    <scope>NUCLEOTIDE SEQUENCE [LARGE SCALE GENOMIC DNA]</scope>
    <source>
        <strain evidence="4 5">BR 11622</strain>
    </source>
</reference>
<evidence type="ECO:0000256" key="1">
    <source>
        <dbReference type="ARBA" id="ARBA00023098"/>
    </source>
</evidence>
<dbReference type="Proteomes" id="UP000315751">
    <property type="component" value="Unassembled WGS sequence"/>
</dbReference>
<dbReference type="Pfam" id="PF01734">
    <property type="entry name" value="Patatin"/>
    <property type="match status" value="1"/>
</dbReference>
<accession>A0A560GWH3</accession>
<organism evidence="4 5">
    <name type="scientific">Nitrospirillum amazonense</name>
    <dbReference type="NCBI Taxonomy" id="28077"/>
    <lineage>
        <taxon>Bacteria</taxon>
        <taxon>Pseudomonadati</taxon>
        <taxon>Pseudomonadota</taxon>
        <taxon>Alphaproteobacteria</taxon>
        <taxon>Rhodospirillales</taxon>
        <taxon>Azospirillaceae</taxon>
        <taxon>Nitrospirillum</taxon>
    </lineage>
</organism>
<dbReference type="EMBL" id="VITR01000013">
    <property type="protein sequence ID" value="TWB38161.1"/>
    <property type="molecule type" value="Genomic_DNA"/>
</dbReference>
<feature type="region of interest" description="Disordered" evidence="2">
    <location>
        <begin position="1"/>
        <end position="22"/>
    </location>
</feature>
<keyword evidence="5" id="KW-1185">Reference proteome</keyword>
<proteinExistence type="predicted"/>
<dbReference type="SUPFAM" id="SSF52151">
    <property type="entry name" value="FabD/lysophospholipase-like"/>
    <property type="match status" value="1"/>
</dbReference>
<evidence type="ECO:0000259" key="3">
    <source>
        <dbReference type="Pfam" id="PF01734"/>
    </source>
</evidence>
<gene>
    <name evidence="4" type="ORF">FBZ90_113157</name>
</gene>
<dbReference type="OrthoDB" id="8586159at2"/>
<name>A0A560GWH3_9PROT</name>
<dbReference type="GO" id="GO:0006629">
    <property type="term" value="P:lipid metabolic process"/>
    <property type="evidence" value="ECO:0007669"/>
    <property type="project" value="UniProtKB-KW"/>
</dbReference>
<dbReference type="InterPro" id="IPR016035">
    <property type="entry name" value="Acyl_Trfase/lysoPLipase"/>
</dbReference>
<evidence type="ECO:0000313" key="4">
    <source>
        <dbReference type="EMBL" id="TWB38161.1"/>
    </source>
</evidence>